<evidence type="ECO:0000313" key="4">
    <source>
        <dbReference type="Proteomes" id="UP000681720"/>
    </source>
</evidence>
<evidence type="ECO:0000259" key="1">
    <source>
        <dbReference type="Pfam" id="PF18139"/>
    </source>
</evidence>
<evidence type="ECO:0000313" key="3">
    <source>
        <dbReference type="EMBL" id="CAF4956407.1"/>
    </source>
</evidence>
<evidence type="ECO:0000313" key="2">
    <source>
        <dbReference type="EMBL" id="CAF4946142.1"/>
    </source>
</evidence>
<dbReference type="Pfam" id="PF18139">
    <property type="entry name" value="LSDAT_euk"/>
    <property type="match status" value="1"/>
</dbReference>
<name>A0A8S3CVI3_9BILA</name>
<proteinExistence type="predicted"/>
<accession>A0A8S3CVI3</accession>
<gene>
    <name evidence="3" type="ORF">GIL414_LOCUS54606</name>
    <name evidence="2" type="ORF">SMN809_LOCUS53884</name>
</gene>
<sequence>MSAQLETNFINGVIEIIKEPNGWLITNGYNTGIVQVVGQAINKYKL</sequence>
<feature type="non-terminal residue" evidence="3">
    <location>
        <position position="1"/>
    </location>
</feature>
<dbReference type="Proteomes" id="UP000676336">
    <property type="component" value="Unassembled WGS sequence"/>
</dbReference>
<dbReference type="EMBL" id="CAJOBI010186508">
    <property type="protein sequence ID" value="CAF4946142.1"/>
    <property type="molecule type" value="Genomic_DNA"/>
</dbReference>
<dbReference type="InterPro" id="IPR041491">
    <property type="entry name" value="TRPM_SLOG"/>
</dbReference>
<comment type="caution">
    <text evidence="3">The sequence shown here is derived from an EMBL/GenBank/DDBJ whole genome shotgun (WGS) entry which is preliminary data.</text>
</comment>
<dbReference type="AlphaFoldDB" id="A0A8S3CVI3"/>
<protein>
    <recommendedName>
        <fullName evidence="1">TRPM SLOG domain-containing protein</fullName>
    </recommendedName>
</protein>
<feature type="domain" description="TRPM SLOG" evidence="1">
    <location>
        <begin position="2"/>
        <end position="44"/>
    </location>
</feature>
<dbReference type="EMBL" id="CAJOBJ010191826">
    <property type="protein sequence ID" value="CAF4956407.1"/>
    <property type="molecule type" value="Genomic_DNA"/>
</dbReference>
<organism evidence="3 4">
    <name type="scientific">Rotaria magnacalcarata</name>
    <dbReference type="NCBI Taxonomy" id="392030"/>
    <lineage>
        <taxon>Eukaryota</taxon>
        <taxon>Metazoa</taxon>
        <taxon>Spiralia</taxon>
        <taxon>Gnathifera</taxon>
        <taxon>Rotifera</taxon>
        <taxon>Eurotatoria</taxon>
        <taxon>Bdelloidea</taxon>
        <taxon>Philodinida</taxon>
        <taxon>Philodinidae</taxon>
        <taxon>Rotaria</taxon>
    </lineage>
</organism>
<dbReference type="Proteomes" id="UP000681720">
    <property type="component" value="Unassembled WGS sequence"/>
</dbReference>
<reference evidence="3" key="1">
    <citation type="submission" date="2021-02" db="EMBL/GenBank/DDBJ databases">
        <authorList>
            <person name="Nowell W R."/>
        </authorList>
    </citation>
    <scope>NUCLEOTIDE SEQUENCE</scope>
</reference>